<dbReference type="EMBL" id="JAAKZF010000016">
    <property type="protein sequence ID" value="NGO52277.1"/>
    <property type="molecule type" value="Genomic_DNA"/>
</dbReference>
<dbReference type="InterPro" id="IPR052164">
    <property type="entry name" value="Anthracycline_SecMetBiosynth"/>
</dbReference>
<dbReference type="SUPFAM" id="SSF54593">
    <property type="entry name" value="Glyoxalase/Bleomycin resistance protein/Dihydroxybiphenyl dioxygenase"/>
    <property type="match status" value="1"/>
</dbReference>
<organism evidence="2 3">
    <name type="scientific">Allomesorhizobium camelthorni</name>
    <dbReference type="NCBI Taxonomy" id="475069"/>
    <lineage>
        <taxon>Bacteria</taxon>
        <taxon>Pseudomonadati</taxon>
        <taxon>Pseudomonadota</taxon>
        <taxon>Alphaproteobacteria</taxon>
        <taxon>Hyphomicrobiales</taxon>
        <taxon>Phyllobacteriaceae</taxon>
        <taxon>Allomesorhizobium</taxon>
    </lineage>
</organism>
<dbReference type="Proteomes" id="UP001642900">
    <property type="component" value="Unassembled WGS sequence"/>
</dbReference>
<comment type="caution">
    <text evidence="2">The sequence shown here is derived from an EMBL/GenBank/DDBJ whole genome shotgun (WGS) entry which is preliminary data.</text>
</comment>
<dbReference type="PANTHER" id="PTHR33993">
    <property type="entry name" value="GLYOXALASE-RELATED"/>
    <property type="match status" value="1"/>
</dbReference>
<dbReference type="RefSeq" id="WP_165028525.1">
    <property type="nucleotide sequence ID" value="NZ_JAAKZF010000016.1"/>
</dbReference>
<evidence type="ECO:0000259" key="1">
    <source>
        <dbReference type="Pfam" id="PF00903"/>
    </source>
</evidence>
<evidence type="ECO:0000313" key="3">
    <source>
        <dbReference type="Proteomes" id="UP001642900"/>
    </source>
</evidence>
<dbReference type="AlphaFoldDB" id="A0A6G4WDT9"/>
<keyword evidence="3" id="KW-1185">Reference proteome</keyword>
<accession>A0A6G4WDT9</accession>
<feature type="domain" description="Glyoxalase/fosfomycin resistance/dioxygenase" evidence="1">
    <location>
        <begin position="16"/>
        <end position="110"/>
    </location>
</feature>
<proteinExistence type="predicted"/>
<dbReference type="Gene3D" id="3.10.180.10">
    <property type="entry name" value="2,3-Dihydroxybiphenyl 1,2-Dioxygenase, domain 1"/>
    <property type="match status" value="1"/>
</dbReference>
<protein>
    <submittedName>
        <fullName evidence="2">VOC family protein</fullName>
    </submittedName>
</protein>
<dbReference type="PANTHER" id="PTHR33993:SF1">
    <property type="entry name" value="GLYOXALASE FAMILY PROTEIN"/>
    <property type="match status" value="1"/>
</dbReference>
<dbReference type="InterPro" id="IPR004360">
    <property type="entry name" value="Glyas_Fos-R_dOase_dom"/>
</dbReference>
<dbReference type="CDD" id="cd07247">
    <property type="entry name" value="SgaA_N_like"/>
    <property type="match status" value="1"/>
</dbReference>
<dbReference type="Pfam" id="PF00903">
    <property type="entry name" value="Glyoxalase"/>
    <property type="match status" value="1"/>
</dbReference>
<dbReference type="InterPro" id="IPR029068">
    <property type="entry name" value="Glyas_Bleomycin-R_OHBP_Dase"/>
</dbReference>
<reference evidence="2 3" key="1">
    <citation type="submission" date="2020-02" db="EMBL/GenBank/DDBJ databases">
        <title>Genome sequence of strain CCNWXJ40-4.</title>
        <authorList>
            <person name="Gao J."/>
            <person name="Sun J."/>
        </authorList>
    </citation>
    <scope>NUCLEOTIDE SEQUENCE [LARGE SCALE GENOMIC DNA]</scope>
    <source>
        <strain evidence="2 3">CCNWXJ 40-4</strain>
    </source>
</reference>
<name>A0A6G4WDT9_9HYPH</name>
<gene>
    <name evidence="2" type="ORF">G6N73_14010</name>
</gene>
<sequence>MKQTGKLDYLEMSATGGTLDSVKAFYSAAFSWSFIDYGPTYAAFDEGLDGGFQAESTEASGKPLPVLYSENLEETLEAVENAGGKIVKPIFSFPGGRRFHFTDPAGNELAVWGE</sequence>
<evidence type="ECO:0000313" key="2">
    <source>
        <dbReference type="EMBL" id="NGO52277.1"/>
    </source>
</evidence>